<evidence type="ECO:0000313" key="2">
    <source>
        <dbReference type="Proteomes" id="UP000240760"/>
    </source>
</evidence>
<accession>A0A2T4BVQ6</accession>
<dbReference type="Proteomes" id="UP000240760">
    <property type="component" value="Unassembled WGS sequence"/>
</dbReference>
<keyword evidence="2" id="KW-1185">Reference proteome</keyword>
<name>A0A2T4BVQ6_TRILO</name>
<proteinExistence type="predicted"/>
<dbReference type="EMBL" id="KZ679138">
    <property type="protein sequence ID" value="PTB73381.1"/>
    <property type="molecule type" value="Genomic_DNA"/>
</dbReference>
<gene>
    <name evidence="1" type="ORF">M440DRAFT_129976</name>
</gene>
<sequence>MRRRRDRRDDEPRDCAFTTPSPASLSVNLIQHHSIPSSRRPPRPTLFDNPWHRLIFRVAGSYSFPSARSQLFFLPSAYCNCYRRWFPTIPSHPSPRIRGRGRTCSRLLSRSTTQQGGRTLVCFDQICLLFLFDSRFRPVTLCVPIWSSREHPLPLPLVVCLQHRLTRSFGRRLCASRRQPALRFGHARRAWLVAPYLAPRQERRNSNLPYPLPGVLLPGVGKGRHREGRPGCCCI</sequence>
<reference evidence="1 2" key="1">
    <citation type="submission" date="2016-07" db="EMBL/GenBank/DDBJ databases">
        <title>Multiple horizontal gene transfer events from other fungi enriched the ability of initially mycotrophic Trichoderma (Ascomycota) to feed on dead plant biomass.</title>
        <authorList>
            <consortium name="DOE Joint Genome Institute"/>
            <person name="Aerts A."/>
            <person name="Atanasova L."/>
            <person name="Chenthamara K."/>
            <person name="Zhang J."/>
            <person name="Grujic M."/>
            <person name="Henrissat B."/>
            <person name="Kuo A."/>
            <person name="Salamov A."/>
            <person name="Lipzen A."/>
            <person name="Labutti K."/>
            <person name="Barry K."/>
            <person name="Miao Y."/>
            <person name="Rahimi M.J."/>
            <person name="Shen Q."/>
            <person name="Grigoriev I.V."/>
            <person name="Kubicek C.P."/>
            <person name="Druzhinina I.S."/>
        </authorList>
    </citation>
    <scope>NUCLEOTIDE SEQUENCE [LARGE SCALE GENOMIC DNA]</scope>
    <source>
        <strain evidence="1 2">ATCC 18648</strain>
    </source>
</reference>
<protein>
    <submittedName>
        <fullName evidence="1">Uncharacterized protein</fullName>
    </submittedName>
</protein>
<evidence type="ECO:0000313" key="1">
    <source>
        <dbReference type="EMBL" id="PTB73381.1"/>
    </source>
</evidence>
<organism evidence="1 2">
    <name type="scientific">Trichoderma longibrachiatum ATCC 18648</name>
    <dbReference type="NCBI Taxonomy" id="983965"/>
    <lineage>
        <taxon>Eukaryota</taxon>
        <taxon>Fungi</taxon>
        <taxon>Dikarya</taxon>
        <taxon>Ascomycota</taxon>
        <taxon>Pezizomycotina</taxon>
        <taxon>Sordariomycetes</taxon>
        <taxon>Hypocreomycetidae</taxon>
        <taxon>Hypocreales</taxon>
        <taxon>Hypocreaceae</taxon>
        <taxon>Trichoderma</taxon>
    </lineage>
</organism>
<dbReference type="AlphaFoldDB" id="A0A2T4BVQ6"/>